<gene>
    <name evidence="1" type="ORF">UFOPK3770_00763</name>
</gene>
<dbReference type="EMBL" id="CAESAJ010000072">
    <property type="protein sequence ID" value="CAB4338572.1"/>
    <property type="molecule type" value="Genomic_DNA"/>
</dbReference>
<accession>A0A6J5ZBU9</accession>
<dbReference type="PANTHER" id="PTHR12631">
    <property type="entry name" value="ALPHA-L-IDURONIDASE"/>
    <property type="match status" value="1"/>
</dbReference>
<dbReference type="GO" id="GO:0004553">
    <property type="term" value="F:hydrolase activity, hydrolyzing O-glycosyl compounds"/>
    <property type="evidence" value="ECO:0007669"/>
    <property type="project" value="TreeGrafter"/>
</dbReference>
<dbReference type="Gene3D" id="3.20.20.80">
    <property type="entry name" value="Glycosidases"/>
    <property type="match status" value="1"/>
</dbReference>
<dbReference type="SUPFAM" id="SSF51445">
    <property type="entry name" value="(Trans)glycosidases"/>
    <property type="match status" value="1"/>
</dbReference>
<dbReference type="AlphaFoldDB" id="A0A6J5ZBU9"/>
<reference evidence="1" key="1">
    <citation type="submission" date="2020-05" db="EMBL/GenBank/DDBJ databases">
        <authorList>
            <person name="Chiriac C."/>
            <person name="Salcher M."/>
            <person name="Ghai R."/>
            <person name="Kavagutti S V."/>
        </authorList>
    </citation>
    <scope>NUCLEOTIDE SEQUENCE</scope>
</reference>
<name>A0A6J5ZBU9_9ZZZZ</name>
<protein>
    <submittedName>
        <fullName evidence="1">Unannotated protein</fullName>
    </submittedName>
</protein>
<sequence>MYNWGTLDSWVSRANAVGIADIMYVFGTTPIWAVDPSATTYQESTSHGWRGSGSAKPPRLSDYQSFVQALVDRYRGRITSYEVWNEANLKPYWVGTPARMAELTKIAFDVINNPQTGDPSAQVLAASTTVRGTKFSGFYPKYLKELKKRRWPIDAYTGHFYPDRTAKPYKRILLFKKFRFALKRAKAAKRPIWDTEVNYGLRGYEVPQSKIAAYVGQSFLESRKQKIARTYWYIWGPEIVYEGTPLLGVTIKSGTTGADAFAQISTWLSDTAMSKCLTKSRLNYCRFDKADARQTIAWTHFGTAKIRVPTFATTACTLNGKCKSVRPKSLIVVGMTPVKFSTE</sequence>
<dbReference type="PANTHER" id="PTHR12631:SF10">
    <property type="entry name" value="BETA-XYLOSIDASE-LIKE PROTEIN-RELATED"/>
    <property type="match status" value="1"/>
</dbReference>
<organism evidence="1">
    <name type="scientific">freshwater metagenome</name>
    <dbReference type="NCBI Taxonomy" id="449393"/>
    <lineage>
        <taxon>unclassified sequences</taxon>
        <taxon>metagenomes</taxon>
        <taxon>ecological metagenomes</taxon>
    </lineage>
</organism>
<dbReference type="InterPro" id="IPR051923">
    <property type="entry name" value="Glycosyl_Hydrolase_39"/>
</dbReference>
<proteinExistence type="predicted"/>
<evidence type="ECO:0000313" key="1">
    <source>
        <dbReference type="EMBL" id="CAB4338572.1"/>
    </source>
</evidence>
<dbReference type="InterPro" id="IPR017853">
    <property type="entry name" value="GH"/>
</dbReference>